<reference evidence="1 2" key="1">
    <citation type="submission" date="2016-12" db="EMBL/GenBank/DDBJ databases">
        <title>Marinobacter lutaoensis whole genome sequencing.</title>
        <authorList>
            <person name="Verma A."/>
            <person name="Krishnamurthi S."/>
        </authorList>
    </citation>
    <scope>NUCLEOTIDE SEQUENCE [LARGE SCALE GENOMIC DNA]</scope>
    <source>
        <strain evidence="1 2">T5054</strain>
    </source>
</reference>
<dbReference type="STRING" id="135739.BTO32_15095"/>
<dbReference type="Proteomes" id="UP000189339">
    <property type="component" value="Unassembled WGS sequence"/>
</dbReference>
<keyword evidence="2" id="KW-1185">Reference proteome</keyword>
<organism evidence="1 2">
    <name type="scientific">Marinobacter lutaoensis</name>
    <dbReference type="NCBI Taxonomy" id="135739"/>
    <lineage>
        <taxon>Bacteria</taxon>
        <taxon>Pseudomonadati</taxon>
        <taxon>Pseudomonadota</taxon>
        <taxon>Gammaproteobacteria</taxon>
        <taxon>Pseudomonadales</taxon>
        <taxon>Marinobacteraceae</taxon>
        <taxon>Marinobacter</taxon>
    </lineage>
</organism>
<gene>
    <name evidence="1" type="ORF">BTO32_15095</name>
</gene>
<protein>
    <submittedName>
        <fullName evidence="1">Uncharacterized protein</fullName>
    </submittedName>
</protein>
<evidence type="ECO:0000313" key="1">
    <source>
        <dbReference type="EMBL" id="ONF42534.1"/>
    </source>
</evidence>
<accession>A0A1V2DPH4</accession>
<dbReference type="RefSeq" id="WP_076725479.1">
    <property type="nucleotide sequence ID" value="NZ_MSCW01000009.1"/>
</dbReference>
<comment type="caution">
    <text evidence="1">The sequence shown here is derived from an EMBL/GenBank/DDBJ whole genome shotgun (WGS) entry which is preliminary data.</text>
</comment>
<proteinExistence type="predicted"/>
<dbReference type="AlphaFoldDB" id="A0A1V2DPH4"/>
<evidence type="ECO:0000313" key="2">
    <source>
        <dbReference type="Proteomes" id="UP000189339"/>
    </source>
</evidence>
<dbReference type="EMBL" id="MSCW01000009">
    <property type="protein sequence ID" value="ONF42534.1"/>
    <property type="molecule type" value="Genomic_DNA"/>
</dbReference>
<sequence>MKDLHRRLKQPIMRETVNIVMQNDSLLFVSRRKEAIAGYAGTAGTSVFWDHNAMVAAQLLEGRSPVDIIDHKDDTWAVISKALLRLYQNIRCYEDEEISDPVFDRIEPDLPRPLARARLEILEKHGRICDIPAVIELSEICLAPLQNRPVNRELFRKECRNSSWLARVEEYEPEAIRRALETTICRSQKHSNDSLFRSSMAALEVAELKYALDHRSSAIPTLDAFDTPATHEEVGQVASCVAR</sequence>
<name>A0A1V2DPH4_9GAMM</name>